<dbReference type="RefSeq" id="XP_055860658.1">
    <property type="nucleotide sequence ID" value="XM_056004683.1"/>
</dbReference>
<evidence type="ECO:0000256" key="6">
    <source>
        <dbReference type="ARBA" id="ARBA00023136"/>
    </source>
</evidence>
<feature type="transmembrane region" description="Helical" evidence="8">
    <location>
        <begin position="238"/>
        <end position="258"/>
    </location>
</feature>
<dbReference type="VEuPathDB" id="VectorBase:BGLB035517"/>
<feature type="transmembrane region" description="Helical" evidence="8">
    <location>
        <begin position="435"/>
        <end position="455"/>
    </location>
</feature>
<dbReference type="EnsemblMetazoa" id="BGLB035517-RA">
    <property type="protein sequence ID" value="BGLB035517-PA"/>
    <property type="gene ID" value="BGLB035517"/>
</dbReference>
<feature type="transmembrane region" description="Helical" evidence="8">
    <location>
        <begin position="147"/>
        <end position="165"/>
    </location>
</feature>
<feature type="transmembrane region" description="Helical" evidence="8">
    <location>
        <begin position="299"/>
        <end position="322"/>
    </location>
</feature>
<keyword evidence="3 8" id="KW-0812">Transmembrane</keyword>
<proteinExistence type="predicted"/>
<dbReference type="FunFam" id="1.20.1250.20:FF:000003">
    <property type="entry name" value="Solute carrier family 17 member 3"/>
    <property type="match status" value="1"/>
</dbReference>
<evidence type="ECO:0000256" key="1">
    <source>
        <dbReference type="ARBA" id="ARBA00004141"/>
    </source>
</evidence>
<evidence type="ECO:0000313" key="16">
    <source>
        <dbReference type="RefSeq" id="XP_055860657.1"/>
    </source>
</evidence>
<keyword evidence="12" id="KW-1185">Reference proteome</keyword>
<keyword evidence="6 8" id="KW-0472">Membrane</keyword>
<evidence type="ECO:0000313" key="10">
    <source>
        <dbReference type="EnsemblMetazoa" id="BGLB035517-PA"/>
    </source>
</evidence>
<evidence type="ECO:0000256" key="7">
    <source>
        <dbReference type="SAM" id="MobiDB-lite"/>
    </source>
</evidence>
<dbReference type="InterPro" id="IPR020846">
    <property type="entry name" value="MFS_dom"/>
</dbReference>
<feature type="transmembrane region" description="Helical" evidence="8">
    <location>
        <begin position="376"/>
        <end position="395"/>
    </location>
</feature>
<name>A0A2C9LVP0_BIOGL</name>
<dbReference type="Pfam" id="PF07690">
    <property type="entry name" value="MFS_1"/>
    <property type="match status" value="1"/>
</dbReference>
<feature type="compositionally biased region" description="Polar residues" evidence="7">
    <location>
        <begin position="507"/>
        <end position="523"/>
    </location>
</feature>
<feature type="transmembrane region" description="Helical" evidence="8">
    <location>
        <begin position="27"/>
        <end position="45"/>
    </location>
</feature>
<dbReference type="InterPro" id="IPR050382">
    <property type="entry name" value="MFS_Na/Anion_cotransporter"/>
</dbReference>
<evidence type="ECO:0000256" key="3">
    <source>
        <dbReference type="ARBA" id="ARBA00022692"/>
    </source>
</evidence>
<evidence type="ECO:0000313" key="12">
    <source>
        <dbReference type="Proteomes" id="UP001165740"/>
    </source>
</evidence>
<keyword evidence="4" id="KW-0769">Symport</keyword>
<sequence>MAISKEAEALTDKKDDTDWSKVPFWTSQRFLTAIVTFWGFAVLYLQRVNLSIAMVCMIKSPYKGNTTSGNFTYFNETLDNLTLTTTLKPLSYCDSLELKQAAAADDTGEFEWDKELQGLLLGSFFWGYLVLQIPGGILSERYGPRRVVMYTMMPAAVLGLLSPISARASPWLFLVVRVLIGVGESALYPAAQALFARWSPPSERTRLVGVSLSGGQFGNALMFPMGGLLCSSLGWDSVFYVMGAIGFVWCLVWFFLVYDSPSLSRRISPLERGYIQHHVLFRDGVKPPPIPWLAIFKSLPFWSILIGHTCGNYGLYMLLTQIPTYMKEVMKFDLKTNGAFSMLPYLCMWLFISIAGVTADLFITRNIFSRVTTRKIMSSVGLFGPAICMVGLTFMDCTQQVGAVVLLCGTVGLSGVAFAGYMVNHGDIAPQFAGTLFGITNVAATIPGIFAPYIVGAVTKNKTREEWQIAFFIAAAIYVFGGLFYALFAKTSLESWAKPPTPKQADGSESQNMIEMNKGTNSV</sequence>
<evidence type="ECO:0000313" key="11">
    <source>
        <dbReference type="Proteomes" id="UP000076420"/>
    </source>
</evidence>
<dbReference type="AlphaFoldDB" id="A0A2C9LVP0"/>
<dbReference type="GO" id="GO:0006820">
    <property type="term" value="P:monoatomic anion transport"/>
    <property type="evidence" value="ECO:0007669"/>
    <property type="project" value="TreeGrafter"/>
</dbReference>
<reference evidence="10" key="1">
    <citation type="submission" date="2020-05" db="UniProtKB">
        <authorList>
            <consortium name="EnsemblMetazoa"/>
        </authorList>
    </citation>
    <scope>IDENTIFICATION</scope>
    <source>
        <strain evidence="10">BB02</strain>
    </source>
</reference>
<dbReference type="SUPFAM" id="SSF103473">
    <property type="entry name" value="MFS general substrate transporter"/>
    <property type="match status" value="1"/>
</dbReference>
<dbReference type="InterPro" id="IPR011701">
    <property type="entry name" value="MFS"/>
</dbReference>
<evidence type="ECO:0000259" key="9">
    <source>
        <dbReference type="PROSITE" id="PS50850"/>
    </source>
</evidence>
<dbReference type="KEGG" id="bgt:106065663"/>
<dbReference type="PANTHER" id="PTHR11662:SF399">
    <property type="entry name" value="FI19708P1-RELATED"/>
    <property type="match status" value="1"/>
</dbReference>
<dbReference type="STRING" id="6526.A0A2C9LVP0"/>
<keyword evidence="2" id="KW-0813">Transport</keyword>
<dbReference type="CDD" id="cd17318">
    <property type="entry name" value="MFS_SLC17"/>
    <property type="match status" value="1"/>
</dbReference>
<evidence type="ECO:0000256" key="2">
    <source>
        <dbReference type="ARBA" id="ARBA00022448"/>
    </source>
</evidence>
<feature type="transmembrane region" description="Helical" evidence="8">
    <location>
        <begin position="467"/>
        <end position="488"/>
    </location>
</feature>
<keyword evidence="5 8" id="KW-1133">Transmembrane helix</keyword>
<dbReference type="PROSITE" id="PS50850">
    <property type="entry name" value="MFS"/>
    <property type="match status" value="1"/>
</dbReference>
<evidence type="ECO:0000256" key="8">
    <source>
        <dbReference type="SAM" id="Phobius"/>
    </source>
</evidence>
<dbReference type="RefSeq" id="XP_055860656.1">
    <property type="nucleotide sequence ID" value="XM_056004681.1"/>
</dbReference>
<gene>
    <name evidence="10" type="primary">106065663</name>
    <name evidence="13 14 15 16 17" type="synonym">LOC106065663</name>
</gene>
<dbReference type="GO" id="GO:0015293">
    <property type="term" value="F:symporter activity"/>
    <property type="evidence" value="ECO:0007669"/>
    <property type="project" value="UniProtKB-KW"/>
</dbReference>
<dbReference type="OrthoDB" id="2985014at2759"/>
<evidence type="ECO:0000313" key="15">
    <source>
        <dbReference type="RefSeq" id="XP_055860656.1"/>
    </source>
</evidence>
<organism evidence="10 11">
    <name type="scientific">Biomphalaria glabrata</name>
    <name type="common">Bloodfluke planorb</name>
    <name type="synonym">Freshwater snail</name>
    <dbReference type="NCBI Taxonomy" id="6526"/>
    <lineage>
        <taxon>Eukaryota</taxon>
        <taxon>Metazoa</taxon>
        <taxon>Spiralia</taxon>
        <taxon>Lophotrochozoa</taxon>
        <taxon>Mollusca</taxon>
        <taxon>Gastropoda</taxon>
        <taxon>Heterobranchia</taxon>
        <taxon>Euthyneura</taxon>
        <taxon>Panpulmonata</taxon>
        <taxon>Hygrophila</taxon>
        <taxon>Lymnaeoidea</taxon>
        <taxon>Planorbidae</taxon>
        <taxon>Biomphalaria</taxon>
    </lineage>
</organism>
<dbReference type="PANTHER" id="PTHR11662">
    <property type="entry name" value="SOLUTE CARRIER FAMILY 17"/>
    <property type="match status" value="1"/>
</dbReference>
<dbReference type="RefSeq" id="XP_055860657.1">
    <property type="nucleotide sequence ID" value="XM_056004682.1"/>
</dbReference>
<feature type="domain" description="Major facilitator superfamily (MFS) profile" evidence="9">
    <location>
        <begin position="65"/>
        <end position="493"/>
    </location>
</feature>
<dbReference type="OMA" id="GACKVAC"/>
<reference evidence="13 14" key="2">
    <citation type="submission" date="2025-04" db="UniProtKB">
        <authorList>
            <consortium name="RefSeq"/>
        </authorList>
    </citation>
    <scope>IDENTIFICATION</scope>
</reference>
<feature type="transmembrane region" description="Helical" evidence="8">
    <location>
        <begin position="207"/>
        <end position="226"/>
    </location>
</feature>
<dbReference type="GO" id="GO:0016020">
    <property type="term" value="C:membrane"/>
    <property type="evidence" value="ECO:0007669"/>
    <property type="project" value="UniProtKB-SubCell"/>
</dbReference>
<dbReference type="Proteomes" id="UP000076420">
    <property type="component" value="Unassembled WGS sequence"/>
</dbReference>
<accession>A0A2C9LVP0</accession>
<dbReference type="Gene3D" id="1.20.1250.20">
    <property type="entry name" value="MFS general substrate transporter like domains"/>
    <property type="match status" value="2"/>
</dbReference>
<feature type="transmembrane region" description="Helical" evidence="8">
    <location>
        <begin position="342"/>
        <end position="364"/>
    </location>
</feature>
<dbReference type="GeneID" id="106065663"/>
<dbReference type="RefSeq" id="XP_013079997.1">
    <property type="nucleotide sequence ID" value="XM_013224543.2"/>
</dbReference>
<evidence type="ECO:0000256" key="5">
    <source>
        <dbReference type="ARBA" id="ARBA00022989"/>
    </source>
</evidence>
<feature type="transmembrane region" description="Helical" evidence="8">
    <location>
        <begin position="401"/>
        <end position="423"/>
    </location>
</feature>
<dbReference type="VEuPathDB" id="VectorBase:BGLAX_040696"/>
<feature type="transmembrane region" description="Helical" evidence="8">
    <location>
        <begin position="171"/>
        <end position="195"/>
    </location>
</feature>
<evidence type="ECO:0000256" key="4">
    <source>
        <dbReference type="ARBA" id="ARBA00022847"/>
    </source>
</evidence>
<evidence type="ECO:0000313" key="17">
    <source>
        <dbReference type="RefSeq" id="XP_055860658.1"/>
    </source>
</evidence>
<evidence type="ECO:0000313" key="14">
    <source>
        <dbReference type="RefSeq" id="XP_055860655.1"/>
    </source>
</evidence>
<feature type="region of interest" description="Disordered" evidence="7">
    <location>
        <begin position="499"/>
        <end position="523"/>
    </location>
</feature>
<dbReference type="RefSeq" id="XP_055860655.1">
    <property type="nucleotide sequence ID" value="XM_056004680.1"/>
</dbReference>
<dbReference type="Proteomes" id="UP001165740">
    <property type="component" value="Chromosome 11"/>
</dbReference>
<evidence type="ECO:0000313" key="13">
    <source>
        <dbReference type="RefSeq" id="XP_013079997.1"/>
    </source>
</evidence>
<comment type="subcellular location">
    <subcellularLocation>
        <location evidence="1">Membrane</location>
        <topology evidence="1">Multi-pass membrane protein</topology>
    </subcellularLocation>
</comment>
<dbReference type="InterPro" id="IPR036259">
    <property type="entry name" value="MFS_trans_sf"/>
</dbReference>
<protein>
    <submittedName>
        <fullName evidence="13 14">Sialin-like isoform X1</fullName>
    </submittedName>
</protein>